<name>A0A0C2XSB7_SERVB</name>
<comment type="subcellular location">
    <subcellularLocation>
        <location evidence="2">Secreted</location>
    </subcellularLocation>
</comment>
<dbReference type="Proteomes" id="UP000054097">
    <property type="component" value="Unassembled WGS sequence"/>
</dbReference>
<dbReference type="EC" id="3.2.1.78" evidence="4"/>
<keyword evidence="5" id="KW-0964">Secreted</keyword>
<dbReference type="GO" id="GO:0016985">
    <property type="term" value="F:mannan endo-1,4-beta-mannosidase activity"/>
    <property type="evidence" value="ECO:0007669"/>
    <property type="project" value="UniProtKB-EC"/>
</dbReference>
<gene>
    <name evidence="10" type="ORF">M408DRAFT_327251</name>
</gene>
<keyword evidence="6" id="KW-0732">Signal</keyword>
<sequence>MDRYITQIVGSGQPHSLFYTNDAIKTAFKNYVKTFVTRYVNEPTIFSWELGNEPRCNGCAVSVLTSWAQEMSAYIKSIDSNHMVALGDEGFFNQPSSSSYPYQGGEGVDFTANLAISTFDYGTFHLYPISWGVSTGYDTWGSQWIVDHAAVQKSVNKPVIMEEYGVPTSDRSTVYAAWWSSIESSGLSGDQYWQAATTASGSGYNDGYGIYTTDSIFAALKAHTTTLKART</sequence>
<dbReference type="AlphaFoldDB" id="A0A0C2XSB7"/>
<dbReference type="Pfam" id="PF26410">
    <property type="entry name" value="GH5_mannosidase"/>
    <property type="match status" value="1"/>
</dbReference>
<organism evidence="10 11">
    <name type="scientific">Serendipita vermifera MAFF 305830</name>
    <dbReference type="NCBI Taxonomy" id="933852"/>
    <lineage>
        <taxon>Eukaryota</taxon>
        <taxon>Fungi</taxon>
        <taxon>Dikarya</taxon>
        <taxon>Basidiomycota</taxon>
        <taxon>Agaricomycotina</taxon>
        <taxon>Agaricomycetes</taxon>
        <taxon>Sebacinales</taxon>
        <taxon>Serendipitaceae</taxon>
        <taxon>Serendipita</taxon>
    </lineage>
</organism>
<evidence type="ECO:0000256" key="4">
    <source>
        <dbReference type="ARBA" id="ARBA00012706"/>
    </source>
</evidence>
<evidence type="ECO:0000259" key="9">
    <source>
        <dbReference type="Pfam" id="PF26410"/>
    </source>
</evidence>
<dbReference type="PANTHER" id="PTHR31451:SF39">
    <property type="entry name" value="MANNAN ENDO-1,4-BETA-MANNOSIDASE 1"/>
    <property type="match status" value="1"/>
</dbReference>
<evidence type="ECO:0000313" key="10">
    <source>
        <dbReference type="EMBL" id="KIM31837.1"/>
    </source>
</evidence>
<dbReference type="EMBL" id="KN824281">
    <property type="protein sequence ID" value="KIM31837.1"/>
    <property type="molecule type" value="Genomic_DNA"/>
</dbReference>
<evidence type="ECO:0000256" key="5">
    <source>
        <dbReference type="ARBA" id="ARBA00022525"/>
    </source>
</evidence>
<keyword evidence="11" id="KW-1185">Reference proteome</keyword>
<evidence type="ECO:0000256" key="7">
    <source>
        <dbReference type="ARBA" id="ARBA00022801"/>
    </source>
</evidence>
<dbReference type="OrthoDB" id="406631at2759"/>
<reference evidence="10 11" key="1">
    <citation type="submission" date="2014-04" db="EMBL/GenBank/DDBJ databases">
        <authorList>
            <consortium name="DOE Joint Genome Institute"/>
            <person name="Kuo A."/>
            <person name="Zuccaro A."/>
            <person name="Kohler A."/>
            <person name="Nagy L.G."/>
            <person name="Floudas D."/>
            <person name="Copeland A."/>
            <person name="Barry K.W."/>
            <person name="Cichocki N."/>
            <person name="Veneault-Fourrey C."/>
            <person name="LaButti K."/>
            <person name="Lindquist E.A."/>
            <person name="Lipzen A."/>
            <person name="Lundell T."/>
            <person name="Morin E."/>
            <person name="Murat C."/>
            <person name="Sun H."/>
            <person name="Tunlid A."/>
            <person name="Henrissat B."/>
            <person name="Grigoriev I.V."/>
            <person name="Hibbett D.S."/>
            <person name="Martin F."/>
            <person name="Nordberg H.P."/>
            <person name="Cantor M.N."/>
            <person name="Hua S.X."/>
        </authorList>
    </citation>
    <scope>NUCLEOTIDE SEQUENCE [LARGE SCALE GENOMIC DNA]</scope>
    <source>
        <strain evidence="10 11">MAFF 305830</strain>
    </source>
</reference>
<evidence type="ECO:0000256" key="8">
    <source>
        <dbReference type="ARBA" id="ARBA00023295"/>
    </source>
</evidence>
<keyword evidence="8" id="KW-0326">Glycosidase</keyword>
<dbReference type="HOGENOM" id="CLU_095415_0_0_1"/>
<evidence type="ECO:0000256" key="1">
    <source>
        <dbReference type="ARBA" id="ARBA00001678"/>
    </source>
</evidence>
<reference evidence="11" key="2">
    <citation type="submission" date="2015-01" db="EMBL/GenBank/DDBJ databases">
        <title>Evolutionary Origins and Diversification of the Mycorrhizal Mutualists.</title>
        <authorList>
            <consortium name="DOE Joint Genome Institute"/>
            <consortium name="Mycorrhizal Genomics Consortium"/>
            <person name="Kohler A."/>
            <person name="Kuo A."/>
            <person name="Nagy L.G."/>
            <person name="Floudas D."/>
            <person name="Copeland A."/>
            <person name="Barry K.W."/>
            <person name="Cichocki N."/>
            <person name="Veneault-Fourrey C."/>
            <person name="LaButti K."/>
            <person name="Lindquist E.A."/>
            <person name="Lipzen A."/>
            <person name="Lundell T."/>
            <person name="Morin E."/>
            <person name="Murat C."/>
            <person name="Riley R."/>
            <person name="Ohm R."/>
            <person name="Sun H."/>
            <person name="Tunlid A."/>
            <person name="Henrissat B."/>
            <person name="Grigoriev I.V."/>
            <person name="Hibbett D.S."/>
            <person name="Martin F."/>
        </authorList>
    </citation>
    <scope>NUCLEOTIDE SEQUENCE [LARGE SCALE GENOMIC DNA]</scope>
    <source>
        <strain evidence="11">MAFF 305830</strain>
    </source>
</reference>
<dbReference type="GO" id="GO:0005576">
    <property type="term" value="C:extracellular region"/>
    <property type="evidence" value="ECO:0007669"/>
    <property type="project" value="UniProtKB-SubCell"/>
</dbReference>
<dbReference type="Gene3D" id="3.20.20.80">
    <property type="entry name" value="Glycosidases"/>
    <property type="match status" value="1"/>
</dbReference>
<comment type="catalytic activity">
    <reaction evidence="1">
        <text>Random hydrolysis of (1-&gt;4)-beta-D-mannosidic linkages in mannans, galactomannans and glucomannans.</text>
        <dbReference type="EC" id="3.2.1.78"/>
    </reaction>
</comment>
<evidence type="ECO:0000256" key="2">
    <source>
        <dbReference type="ARBA" id="ARBA00004613"/>
    </source>
</evidence>
<dbReference type="GO" id="GO:0046355">
    <property type="term" value="P:mannan catabolic process"/>
    <property type="evidence" value="ECO:0007669"/>
    <property type="project" value="UniProtKB-ARBA"/>
</dbReference>
<proteinExistence type="inferred from homology"/>
<evidence type="ECO:0000313" key="11">
    <source>
        <dbReference type="Proteomes" id="UP000054097"/>
    </source>
</evidence>
<accession>A0A0C2XSB7</accession>
<dbReference type="SUPFAM" id="SSF51445">
    <property type="entry name" value="(Trans)glycosidases"/>
    <property type="match status" value="1"/>
</dbReference>
<dbReference type="InterPro" id="IPR045053">
    <property type="entry name" value="MAN-like"/>
</dbReference>
<feature type="domain" description="Glycoside hydrolase family 5" evidence="9">
    <location>
        <begin position="16"/>
        <end position="195"/>
    </location>
</feature>
<protein>
    <recommendedName>
        <fullName evidence="4">mannan endo-1,4-beta-mannosidase</fullName>
        <ecNumber evidence="4">3.2.1.78</ecNumber>
    </recommendedName>
</protein>
<dbReference type="InterPro" id="IPR001547">
    <property type="entry name" value="Glyco_hydro_5"/>
</dbReference>
<evidence type="ECO:0000256" key="6">
    <source>
        <dbReference type="ARBA" id="ARBA00022729"/>
    </source>
</evidence>
<evidence type="ECO:0000256" key="3">
    <source>
        <dbReference type="ARBA" id="ARBA00005641"/>
    </source>
</evidence>
<dbReference type="InterPro" id="IPR017853">
    <property type="entry name" value="GH"/>
</dbReference>
<dbReference type="STRING" id="933852.A0A0C2XSB7"/>
<keyword evidence="7 10" id="KW-0378">Hydrolase</keyword>
<comment type="similarity">
    <text evidence="3">Belongs to the glycosyl hydrolase 5 (cellulase A) family.</text>
</comment>
<dbReference type="PANTHER" id="PTHR31451">
    <property type="match status" value="1"/>
</dbReference>